<sequence length="66" mass="7489">MESNGESPVKAVLSGELELMAQLGARLPLDQWAELWEKITRKMGRINLDRKQVILNILTLLSQKIT</sequence>
<evidence type="ECO:0000313" key="1">
    <source>
        <dbReference type="EMBL" id="VAW01659.1"/>
    </source>
</evidence>
<dbReference type="EMBL" id="UOEJ01000151">
    <property type="protein sequence ID" value="VAW01659.1"/>
    <property type="molecule type" value="Genomic_DNA"/>
</dbReference>
<protein>
    <submittedName>
        <fullName evidence="1">Uncharacterized protein</fullName>
    </submittedName>
</protein>
<accession>A0A3B0SLS7</accession>
<name>A0A3B0SLS7_9ZZZZ</name>
<organism evidence="1">
    <name type="scientific">hydrothermal vent metagenome</name>
    <dbReference type="NCBI Taxonomy" id="652676"/>
    <lineage>
        <taxon>unclassified sequences</taxon>
        <taxon>metagenomes</taxon>
        <taxon>ecological metagenomes</taxon>
    </lineage>
</organism>
<gene>
    <name evidence="1" type="ORF">MNBD_ALPHA01-1197</name>
</gene>
<proteinExistence type="predicted"/>
<dbReference type="AlphaFoldDB" id="A0A3B0SLS7"/>
<reference evidence="1" key="1">
    <citation type="submission" date="2018-06" db="EMBL/GenBank/DDBJ databases">
        <authorList>
            <person name="Zhirakovskaya E."/>
        </authorList>
    </citation>
    <scope>NUCLEOTIDE SEQUENCE</scope>
</reference>